<accession>A0AAD4SGQ9</accession>
<feature type="region of interest" description="Disordered" evidence="1">
    <location>
        <begin position="1"/>
        <end position="21"/>
    </location>
</feature>
<feature type="domain" description="DUF7903" evidence="2">
    <location>
        <begin position="13"/>
        <end position="348"/>
    </location>
</feature>
<dbReference type="Proteomes" id="UP001202328">
    <property type="component" value="Unassembled WGS sequence"/>
</dbReference>
<dbReference type="PANTHER" id="PTHR35481:SF1">
    <property type="entry name" value="DNA-DIRECTED RNA POLYMERASE SUBUNIT ALPHA"/>
    <property type="match status" value="1"/>
</dbReference>
<organism evidence="3 4">
    <name type="scientific">Papaver atlanticum</name>
    <dbReference type="NCBI Taxonomy" id="357466"/>
    <lineage>
        <taxon>Eukaryota</taxon>
        <taxon>Viridiplantae</taxon>
        <taxon>Streptophyta</taxon>
        <taxon>Embryophyta</taxon>
        <taxon>Tracheophyta</taxon>
        <taxon>Spermatophyta</taxon>
        <taxon>Magnoliopsida</taxon>
        <taxon>Ranunculales</taxon>
        <taxon>Papaveraceae</taxon>
        <taxon>Papaveroideae</taxon>
        <taxon>Papaver</taxon>
    </lineage>
</organism>
<evidence type="ECO:0000313" key="3">
    <source>
        <dbReference type="EMBL" id="KAI3906895.1"/>
    </source>
</evidence>
<dbReference type="InterPro" id="IPR057225">
    <property type="entry name" value="DUF7903"/>
</dbReference>
<dbReference type="AlphaFoldDB" id="A0AAD4SGQ9"/>
<dbReference type="EMBL" id="JAJJMB010010711">
    <property type="protein sequence ID" value="KAI3906895.1"/>
    <property type="molecule type" value="Genomic_DNA"/>
</dbReference>
<keyword evidence="4" id="KW-1185">Reference proteome</keyword>
<protein>
    <recommendedName>
        <fullName evidence="2">DUF7903 domain-containing protein</fullName>
    </recommendedName>
</protein>
<name>A0AAD4SGQ9_9MAGN</name>
<gene>
    <name evidence="3" type="ORF">MKW98_004945</name>
</gene>
<dbReference type="Pfam" id="PF25475">
    <property type="entry name" value="DUF7903"/>
    <property type="match status" value="1"/>
</dbReference>
<evidence type="ECO:0000256" key="1">
    <source>
        <dbReference type="SAM" id="MobiDB-lite"/>
    </source>
</evidence>
<sequence length="353" mass="39659">MAYIPPHKRQSKDGDHLPAGSVRMEPFRRSESFEWRRWGDAFVLTCVPHICSGSLQAQSTPWVSIAENIRDELLESFGNVREEIRSGEIGEELKLSFVIRIGKILFHGKNFSGGVTTRADAESCFGHVGRSFCTNLPDSYMEFIIATVIPKIGVYSHQAKEYYHVKVFDKCNPDTSISIKCRVISGQLKMHKIELSQKRCLVVDVSCLDKDLDLRLMLSTKRGLATSVKGDAEKLTSIRQLVDCAILDSNAKGGVRWAMGKKFSADGRYTVIGVWHTNVQTIKTSQLKLRLRNADRFDFWASDGDISNEVTLEVTGINASLIIGLDVVEMEATIAILEETLKLVWDHFLRCDL</sequence>
<feature type="compositionally biased region" description="Basic residues" evidence="1">
    <location>
        <begin position="1"/>
        <end position="10"/>
    </location>
</feature>
<dbReference type="PANTHER" id="PTHR35481">
    <property type="entry name" value="DNA-DIRECTED RNA POLYMERASE SUBUNIT ALPHA"/>
    <property type="match status" value="1"/>
</dbReference>
<proteinExistence type="predicted"/>
<evidence type="ECO:0000259" key="2">
    <source>
        <dbReference type="Pfam" id="PF25475"/>
    </source>
</evidence>
<evidence type="ECO:0000313" key="4">
    <source>
        <dbReference type="Proteomes" id="UP001202328"/>
    </source>
</evidence>
<reference evidence="3" key="1">
    <citation type="submission" date="2022-04" db="EMBL/GenBank/DDBJ databases">
        <title>A functionally conserved STORR gene fusion in Papaver species that diverged 16.8 million years ago.</title>
        <authorList>
            <person name="Catania T."/>
        </authorList>
    </citation>
    <scope>NUCLEOTIDE SEQUENCE</scope>
    <source>
        <strain evidence="3">S-188037</strain>
    </source>
</reference>
<comment type="caution">
    <text evidence="3">The sequence shown here is derived from an EMBL/GenBank/DDBJ whole genome shotgun (WGS) entry which is preliminary data.</text>
</comment>